<dbReference type="SUPFAM" id="SSF51735">
    <property type="entry name" value="NAD(P)-binding Rossmann-fold domains"/>
    <property type="match status" value="1"/>
</dbReference>
<dbReference type="PANTHER" id="PTHR43544:SF7">
    <property type="entry name" value="NADB-LER2"/>
    <property type="match status" value="1"/>
</dbReference>
<dbReference type="GO" id="GO:0016491">
    <property type="term" value="F:oxidoreductase activity"/>
    <property type="evidence" value="ECO:0007669"/>
    <property type="project" value="UniProtKB-KW"/>
</dbReference>
<dbReference type="InterPro" id="IPR036291">
    <property type="entry name" value="NAD(P)-bd_dom_sf"/>
</dbReference>
<dbReference type="Proteomes" id="UP001172681">
    <property type="component" value="Unassembled WGS sequence"/>
</dbReference>
<dbReference type="PRINTS" id="PR00081">
    <property type="entry name" value="GDHRDH"/>
</dbReference>
<evidence type="ECO:0000256" key="3">
    <source>
        <dbReference type="ARBA" id="ARBA00023002"/>
    </source>
</evidence>
<evidence type="ECO:0000313" key="5">
    <source>
        <dbReference type="Proteomes" id="UP001172681"/>
    </source>
</evidence>
<keyword evidence="5" id="KW-1185">Reference proteome</keyword>
<reference evidence="4" key="1">
    <citation type="submission" date="2022-10" db="EMBL/GenBank/DDBJ databases">
        <title>Culturing micro-colonial fungi from biological soil crusts in the Mojave desert and describing Neophaeococcomyces mojavensis, and introducing the new genera and species Taxawa tesnikishii.</title>
        <authorList>
            <person name="Kurbessoian T."/>
            <person name="Stajich J.E."/>
        </authorList>
    </citation>
    <scope>NUCLEOTIDE SEQUENCE</scope>
    <source>
        <strain evidence="4">TK_35</strain>
    </source>
</reference>
<dbReference type="CDD" id="cd05325">
    <property type="entry name" value="carb_red_sniffer_like_SDR_c"/>
    <property type="match status" value="1"/>
</dbReference>
<accession>A0AA39CVJ8</accession>
<evidence type="ECO:0000256" key="1">
    <source>
        <dbReference type="ARBA" id="ARBA00006484"/>
    </source>
</evidence>
<dbReference type="InterPro" id="IPR002347">
    <property type="entry name" value="SDR_fam"/>
</dbReference>
<dbReference type="EMBL" id="JAPDRN010000052">
    <property type="protein sequence ID" value="KAJ9632864.1"/>
    <property type="molecule type" value="Genomic_DNA"/>
</dbReference>
<dbReference type="PANTHER" id="PTHR43544">
    <property type="entry name" value="SHORT-CHAIN DEHYDROGENASE/REDUCTASE"/>
    <property type="match status" value="1"/>
</dbReference>
<organism evidence="4 5">
    <name type="scientific">Knufia peltigerae</name>
    <dbReference type="NCBI Taxonomy" id="1002370"/>
    <lineage>
        <taxon>Eukaryota</taxon>
        <taxon>Fungi</taxon>
        <taxon>Dikarya</taxon>
        <taxon>Ascomycota</taxon>
        <taxon>Pezizomycotina</taxon>
        <taxon>Eurotiomycetes</taxon>
        <taxon>Chaetothyriomycetidae</taxon>
        <taxon>Chaetothyriales</taxon>
        <taxon>Trichomeriaceae</taxon>
        <taxon>Knufia</taxon>
    </lineage>
</organism>
<evidence type="ECO:0000256" key="2">
    <source>
        <dbReference type="ARBA" id="ARBA00022857"/>
    </source>
</evidence>
<dbReference type="Pfam" id="PF00106">
    <property type="entry name" value="adh_short"/>
    <property type="match status" value="1"/>
</dbReference>
<evidence type="ECO:0000313" key="4">
    <source>
        <dbReference type="EMBL" id="KAJ9632864.1"/>
    </source>
</evidence>
<sequence>MATTTTTYLITGANRGIGRGLVEAYLKRPNNIVVAAVRDPSDPTSKSLNDLPKGPSSSLIVVKINNTSETDAADAVQELETVHNIKSLDVVIPNSAVGRIFVRVEDAQTSDLLEYYHVNVIGVIILFRAVLPLLKKSQRTPKFIPMGSSAGTITDQEKVNIPNAVYGTSKAALNYIVKKIHLENEFLVAFPMHPGWVQTKMGNESAQSFGLTEAPTTIEESMTGLMKLIDESTRESHSGKFASYDGTFFPY</sequence>
<keyword evidence="2" id="KW-0521">NADP</keyword>
<dbReference type="InterPro" id="IPR020904">
    <property type="entry name" value="Sc_DH/Rdtase_CS"/>
</dbReference>
<gene>
    <name evidence="4" type="ORF">H2204_007594</name>
</gene>
<name>A0AA39CVJ8_9EURO</name>
<dbReference type="Gene3D" id="3.40.50.720">
    <property type="entry name" value="NAD(P)-binding Rossmann-like Domain"/>
    <property type="match status" value="1"/>
</dbReference>
<dbReference type="PROSITE" id="PS00061">
    <property type="entry name" value="ADH_SHORT"/>
    <property type="match status" value="1"/>
</dbReference>
<comment type="caution">
    <text evidence="4">The sequence shown here is derived from an EMBL/GenBank/DDBJ whole genome shotgun (WGS) entry which is preliminary data.</text>
</comment>
<comment type="similarity">
    <text evidence="1">Belongs to the short-chain dehydrogenases/reductases (SDR) family.</text>
</comment>
<proteinExistence type="inferred from homology"/>
<dbReference type="GO" id="GO:0005737">
    <property type="term" value="C:cytoplasm"/>
    <property type="evidence" value="ECO:0007669"/>
    <property type="project" value="TreeGrafter"/>
</dbReference>
<keyword evidence="3" id="KW-0560">Oxidoreductase</keyword>
<protein>
    <submittedName>
        <fullName evidence="4">Uncharacterized protein</fullName>
    </submittedName>
</protein>
<dbReference type="AlphaFoldDB" id="A0AA39CVJ8"/>
<dbReference type="InterPro" id="IPR051468">
    <property type="entry name" value="Fungal_SecMetab_SDRs"/>
</dbReference>